<evidence type="ECO:0000256" key="4">
    <source>
        <dbReference type="ARBA" id="ARBA00022840"/>
    </source>
</evidence>
<protein>
    <submittedName>
        <fullName evidence="6">Metal ABC transporter ATP-binding protein</fullName>
    </submittedName>
</protein>
<evidence type="ECO:0000256" key="3">
    <source>
        <dbReference type="ARBA" id="ARBA00022741"/>
    </source>
</evidence>
<dbReference type="InterPro" id="IPR050153">
    <property type="entry name" value="Metal_Ion_Import_ABC"/>
</dbReference>
<dbReference type="CDD" id="cd03235">
    <property type="entry name" value="ABC_Metallic_Cations"/>
    <property type="match status" value="1"/>
</dbReference>
<evidence type="ECO:0000313" key="6">
    <source>
        <dbReference type="EMBL" id="NLW35620.1"/>
    </source>
</evidence>
<comment type="caution">
    <text evidence="6">The sequence shown here is derived from an EMBL/GenBank/DDBJ whole genome shotgun (WGS) entry which is preliminary data.</text>
</comment>
<dbReference type="GO" id="GO:0005524">
    <property type="term" value="F:ATP binding"/>
    <property type="evidence" value="ECO:0007669"/>
    <property type="project" value="UniProtKB-KW"/>
</dbReference>
<organism evidence="6 7">
    <name type="scientific">Syntrophorhabdus aromaticivorans</name>
    <dbReference type="NCBI Taxonomy" id="328301"/>
    <lineage>
        <taxon>Bacteria</taxon>
        <taxon>Pseudomonadati</taxon>
        <taxon>Thermodesulfobacteriota</taxon>
        <taxon>Syntrophorhabdia</taxon>
        <taxon>Syntrophorhabdales</taxon>
        <taxon>Syntrophorhabdaceae</taxon>
        <taxon>Syntrophorhabdus</taxon>
    </lineage>
</organism>
<reference evidence="6" key="2">
    <citation type="submission" date="2020-01" db="EMBL/GenBank/DDBJ databases">
        <authorList>
            <person name="Campanaro S."/>
        </authorList>
    </citation>
    <scope>NUCLEOTIDE SEQUENCE</scope>
    <source>
        <strain evidence="6">AS06rmzACSIP_7</strain>
    </source>
</reference>
<gene>
    <name evidence="6" type="ORF">GXY80_09105</name>
</gene>
<dbReference type="InterPro" id="IPR017871">
    <property type="entry name" value="ABC_transporter-like_CS"/>
</dbReference>
<dbReference type="EMBL" id="JAAYEE010000149">
    <property type="protein sequence ID" value="NLW35620.1"/>
    <property type="molecule type" value="Genomic_DNA"/>
</dbReference>
<dbReference type="GO" id="GO:0016887">
    <property type="term" value="F:ATP hydrolysis activity"/>
    <property type="evidence" value="ECO:0007669"/>
    <property type="project" value="InterPro"/>
</dbReference>
<dbReference type="Pfam" id="PF00005">
    <property type="entry name" value="ABC_tran"/>
    <property type="match status" value="1"/>
</dbReference>
<dbReference type="PROSITE" id="PS50893">
    <property type="entry name" value="ABC_TRANSPORTER_2"/>
    <property type="match status" value="1"/>
</dbReference>
<name>A0A971M496_9BACT</name>
<evidence type="ECO:0000313" key="7">
    <source>
        <dbReference type="Proteomes" id="UP000777265"/>
    </source>
</evidence>
<evidence type="ECO:0000259" key="5">
    <source>
        <dbReference type="PROSITE" id="PS50893"/>
    </source>
</evidence>
<keyword evidence="3" id="KW-0547">Nucleotide-binding</keyword>
<evidence type="ECO:0000256" key="2">
    <source>
        <dbReference type="ARBA" id="ARBA00022448"/>
    </source>
</evidence>
<dbReference type="AlphaFoldDB" id="A0A971M496"/>
<dbReference type="PANTHER" id="PTHR42734:SF17">
    <property type="entry name" value="METAL TRANSPORT SYSTEM ATP-BINDING PROTEIN TM_0124-RELATED"/>
    <property type="match status" value="1"/>
</dbReference>
<dbReference type="PANTHER" id="PTHR42734">
    <property type="entry name" value="METAL TRANSPORT SYSTEM ATP-BINDING PROTEIN TM_0124-RELATED"/>
    <property type="match status" value="1"/>
</dbReference>
<keyword evidence="4 6" id="KW-0067">ATP-binding</keyword>
<feature type="domain" description="ABC transporter" evidence="5">
    <location>
        <begin position="6"/>
        <end position="242"/>
    </location>
</feature>
<dbReference type="PROSITE" id="PS00211">
    <property type="entry name" value="ABC_TRANSPORTER_1"/>
    <property type="match status" value="1"/>
</dbReference>
<dbReference type="SMART" id="SM00382">
    <property type="entry name" value="AAA"/>
    <property type="match status" value="1"/>
</dbReference>
<dbReference type="InterPro" id="IPR003439">
    <property type="entry name" value="ABC_transporter-like_ATP-bd"/>
</dbReference>
<dbReference type="InterPro" id="IPR027417">
    <property type="entry name" value="P-loop_NTPase"/>
</dbReference>
<accession>A0A971M496</accession>
<sequence length="251" mass="27923">MPVDVLTAEGLTFRYNSTEVLSDISFRLQAGDYVGIVGPNGSGKTTLIKLILGFIRPERGTILLFGSNPVDFSEWRRVGYLPQKISSFNPNFPATVREIVALGLLSTKGFPKRIDKDDEGAIDSALSLMDIMDIKNELIGELSGGQQQRALLAKAIVSMPELLILDEPTTALDPEAREKFFNTLRNLNGDRHVTIIIITHDIGTIGKYASRLLYLDKRIIFYGGFDAFCESSEMGTYFGEHSQHLICHRHD</sequence>
<dbReference type="SUPFAM" id="SSF52540">
    <property type="entry name" value="P-loop containing nucleoside triphosphate hydrolases"/>
    <property type="match status" value="1"/>
</dbReference>
<keyword evidence="2" id="KW-0813">Transport</keyword>
<proteinExistence type="inferred from homology"/>
<reference evidence="6" key="1">
    <citation type="journal article" date="2020" name="Biotechnol. Biofuels">
        <title>New insights from the biogas microbiome by comprehensive genome-resolved metagenomics of nearly 1600 species originating from multiple anaerobic digesters.</title>
        <authorList>
            <person name="Campanaro S."/>
            <person name="Treu L."/>
            <person name="Rodriguez-R L.M."/>
            <person name="Kovalovszki A."/>
            <person name="Ziels R.M."/>
            <person name="Maus I."/>
            <person name="Zhu X."/>
            <person name="Kougias P.G."/>
            <person name="Basile A."/>
            <person name="Luo G."/>
            <person name="Schluter A."/>
            <person name="Konstantinidis K.T."/>
            <person name="Angelidaki I."/>
        </authorList>
    </citation>
    <scope>NUCLEOTIDE SEQUENCE</scope>
    <source>
        <strain evidence="6">AS06rmzACSIP_7</strain>
    </source>
</reference>
<evidence type="ECO:0000256" key="1">
    <source>
        <dbReference type="ARBA" id="ARBA00005417"/>
    </source>
</evidence>
<dbReference type="Gene3D" id="3.40.50.300">
    <property type="entry name" value="P-loop containing nucleotide triphosphate hydrolases"/>
    <property type="match status" value="1"/>
</dbReference>
<comment type="similarity">
    <text evidence="1">Belongs to the ABC transporter superfamily.</text>
</comment>
<dbReference type="FunFam" id="3.40.50.300:FF:000134">
    <property type="entry name" value="Iron-enterobactin ABC transporter ATP-binding protein"/>
    <property type="match status" value="1"/>
</dbReference>
<dbReference type="InterPro" id="IPR003593">
    <property type="entry name" value="AAA+_ATPase"/>
</dbReference>
<dbReference type="Proteomes" id="UP000777265">
    <property type="component" value="Unassembled WGS sequence"/>
</dbReference>